<gene>
    <name evidence="1" type="ORF">Patl1_10144</name>
</gene>
<sequence>MMNLLSVLQMDRFAPRFYIAAATDNMSLQKSRVFEDSLVHKNLVKGSSAQFMQIYRSREVGQSYISSVWTTLLAIAHALWLMIRIRPQVVLCNGPGTCIPLCIKAEVMVLRVPDFTVSSLPAGHENIWTFLQPELPKHMRRLKNLRHFYLSSLIAELKGLNLLGKLHIKHLDRVSNPMHAKEANLSGKQSLHSLYLSWELDNEIEQQENAERVLETLEPNPHLEILVIEDYKGTKFSLWMRELILRNVVSINLTRCRNCCQLPLLGQLPCLRYLTIIGMTHVLYIDHSLQDGVMMRRFPCLKNLDLRDLPSLQRLSREDGRELLPCLTRFKYNQLPKVELAMSSFSERLESEGL</sequence>
<dbReference type="Proteomes" id="UP001164250">
    <property type="component" value="Chromosome 12"/>
</dbReference>
<name>A0ACC1A7Y3_9ROSI</name>
<protein>
    <submittedName>
        <fullName evidence="1">Uncharacterized protein</fullName>
    </submittedName>
</protein>
<evidence type="ECO:0000313" key="1">
    <source>
        <dbReference type="EMBL" id="KAJ0082402.1"/>
    </source>
</evidence>
<comment type="caution">
    <text evidence="1">The sequence shown here is derived from an EMBL/GenBank/DDBJ whole genome shotgun (WGS) entry which is preliminary data.</text>
</comment>
<dbReference type="EMBL" id="CM047908">
    <property type="protein sequence ID" value="KAJ0082402.1"/>
    <property type="molecule type" value="Genomic_DNA"/>
</dbReference>
<proteinExistence type="predicted"/>
<organism evidence="1 2">
    <name type="scientific">Pistacia atlantica</name>
    <dbReference type="NCBI Taxonomy" id="434234"/>
    <lineage>
        <taxon>Eukaryota</taxon>
        <taxon>Viridiplantae</taxon>
        <taxon>Streptophyta</taxon>
        <taxon>Embryophyta</taxon>
        <taxon>Tracheophyta</taxon>
        <taxon>Spermatophyta</taxon>
        <taxon>Magnoliopsida</taxon>
        <taxon>eudicotyledons</taxon>
        <taxon>Gunneridae</taxon>
        <taxon>Pentapetalae</taxon>
        <taxon>rosids</taxon>
        <taxon>malvids</taxon>
        <taxon>Sapindales</taxon>
        <taxon>Anacardiaceae</taxon>
        <taxon>Pistacia</taxon>
    </lineage>
</organism>
<evidence type="ECO:0000313" key="2">
    <source>
        <dbReference type="Proteomes" id="UP001164250"/>
    </source>
</evidence>
<accession>A0ACC1A7Y3</accession>
<reference evidence="2" key="1">
    <citation type="journal article" date="2023" name="G3 (Bethesda)">
        <title>Genome assembly and association tests identify interacting loci associated with vigor, precocity, and sex in interspecific pistachio rootstocks.</title>
        <authorList>
            <person name="Palmer W."/>
            <person name="Jacygrad E."/>
            <person name="Sagayaradj S."/>
            <person name="Cavanaugh K."/>
            <person name="Han R."/>
            <person name="Bertier L."/>
            <person name="Beede B."/>
            <person name="Kafkas S."/>
            <person name="Golino D."/>
            <person name="Preece J."/>
            <person name="Michelmore R."/>
        </authorList>
    </citation>
    <scope>NUCLEOTIDE SEQUENCE [LARGE SCALE GENOMIC DNA]</scope>
</reference>
<keyword evidence="2" id="KW-1185">Reference proteome</keyword>